<evidence type="ECO:0000256" key="7">
    <source>
        <dbReference type="ARBA" id="ARBA00023015"/>
    </source>
</evidence>
<evidence type="ECO:0000256" key="11">
    <source>
        <dbReference type="ARBA" id="ARBA00023204"/>
    </source>
</evidence>
<evidence type="ECO:0000256" key="3">
    <source>
        <dbReference type="ARBA" id="ARBA00022679"/>
    </source>
</evidence>
<evidence type="ECO:0000256" key="4">
    <source>
        <dbReference type="ARBA" id="ARBA00022723"/>
    </source>
</evidence>
<dbReference type="Gene3D" id="1.10.10.60">
    <property type="entry name" value="Homeodomain-like"/>
    <property type="match status" value="1"/>
</dbReference>
<evidence type="ECO:0000256" key="9">
    <source>
        <dbReference type="ARBA" id="ARBA00023159"/>
    </source>
</evidence>
<keyword evidence="11" id="KW-0234">DNA repair</keyword>
<dbReference type="SMART" id="SM01009">
    <property type="entry name" value="AlkA_N"/>
    <property type="match status" value="1"/>
</dbReference>
<evidence type="ECO:0000256" key="6">
    <source>
        <dbReference type="ARBA" id="ARBA00022833"/>
    </source>
</evidence>
<dbReference type="GO" id="GO:0043565">
    <property type="term" value="F:sequence-specific DNA binding"/>
    <property type="evidence" value="ECO:0007669"/>
    <property type="project" value="InterPro"/>
</dbReference>
<dbReference type="Pfam" id="PF02805">
    <property type="entry name" value="Ada_Zn_binding"/>
    <property type="match status" value="1"/>
</dbReference>
<keyword evidence="2" id="KW-0489">Methyltransferase</keyword>
<evidence type="ECO:0000256" key="5">
    <source>
        <dbReference type="ARBA" id="ARBA00022763"/>
    </source>
</evidence>
<keyword evidence="9" id="KW-0010">Activator</keyword>
<protein>
    <recommendedName>
        <fullName evidence="12">HTH araC/xylS-type domain-containing protein</fullName>
    </recommendedName>
</protein>
<comment type="caution">
    <text evidence="13">The sequence shown here is derived from an EMBL/GenBank/DDBJ whole genome shotgun (WGS) entry which is preliminary data.</text>
</comment>
<dbReference type="InterPro" id="IPR023170">
    <property type="entry name" value="HhH_base_excis_C"/>
</dbReference>
<dbReference type="Gene3D" id="3.30.310.20">
    <property type="entry name" value="DNA-3-methyladenine glycosylase AlkA, N-terminal domain"/>
    <property type="match status" value="1"/>
</dbReference>
<reference evidence="13" key="1">
    <citation type="journal article" date="2015" name="Nature">
        <title>Complex archaea that bridge the gap between prokaryotes and eukaryotes.</title>
        <authorList>
            <person name="Spang A."/>
            <person name="Saw J.H."/>
            <person name="Jorgensen S.L."/>
            <person name="Zaremba-Niedzwiedzka K."/>
            <person name="Martijn J."/>
            <person name="Lind A.E."/>
            <person name="van Eijk R."/>
            <person name="Schleper C."/>
            <person name="Guy L."/>
            <person name="Ettema T.J."/>
        </authorList>
    </citation>
    <scope>NUCLEOTIDE SEQUENCE</scope>
</reference>
<dbReference type="GO" id="GO:0032993">
    <property type="term" value="C:protein-DNA complex"/>
    <property type="evidence" value="ECO:0007669"/>
    <property type="project" value="TreeGrafter"/>
</dbReference>
<dbReference type="GO" id="GO:0043916">
    <property type="term" value="F:DNA-7-methylguanine glycosylase activity"/>
    <property type="evidence" value="ECO:0007669"/>
    <property type="project" value="TreeGrafter"/>
</dbReference>
<dbReference type="InterPro" id="IPR037046">
    <property type="entry name" value="AlkA_N_sf"/>
</dbReference>
<dbReference type="InterPro" id="IPR051912">
    <property type="entry name" value="Alkylbase_DNA_Glycosylase/TA"/>
</dbReference>
<dbReference type="InterPro" id="IPR003265">
    <property type="entry name" value="HhH-GPD_domain"/>
</dbReference>
<evidence type="ECO:0000256" key="10">
    <source>
        <dbReference type="ARBA" id="ARBA00023163"/>
    </source>
</evidence>
<dbReference type="InterPro" id="IPR004026">
    <property type="entry name" value="Ada_DNA_repair_Zn-bd"/>
</dbReference>
<dbReference type="GO" id="GO:0006285">
    <property type="term" value="P:base-excision repair, AP site formation"/>
    <property type="evidence" value="ECO:0007669"/>
    <property type="project" value="TreeGrafter"/>
</dbReference>
<proteinExistence type="predicted"/>
<dbReference type="InterPro" id="IPR035451">
    <property type="entry name" value="Ada-like_dom_sf"/>
</dbReference>
<comment type="cofactor">
    <cofactor evidence="1">
        <name>Zn(2+)</name>
        <dbReference type="ChEBI" id="CHEBI:29105"/>
    </cofactor>
</comment>
<dbReference type="Gene3D" id="3.40.10.10">
    <property type="entry name" value="DNA Methylphosphotriester Repair Domain"/>
    <property type="match status" value="1"/>
</dbReference>
<keyword evidence="6" id="KW-0862">Zinc</keyword>
<dbReference type="Pfam" id="PF00730">
    <property type="entry name" value="HhH-GPD"/>
    <property type="match status" value="1"/>
</dbReference>
<dbReference type="EMBL" id="LAZR01000008">
    <property type="protein sequence ID" value="KKO09016.1"/>
    <property type="molecule type" value="Genomic_DNA"/>
</dbReference>
<dbReference type="SUPFAM" id="SSF46689">
    <property type="entry name" value="Homeodomain-like"/>
    <property type="match status" value="1"/>
</dbReference>
<dbReference type="GO" id="GO:0008270">
    <property type="term" value="F:zinc ion binding"/>
    <property type="evidence" value="ECO:0007669"/>
    <property type="project" value="InterPro"/>
</dbReference>
<dbReference type="GO" id="GO:0032131">
    <property type="term" value="F:alkylated DNA binding"/>
    <property type="evidence" value="ECO:0007669"/>
    <property type="project" value="TreeGrafter"/>
</dbReference>
<keyword evidence="10" id="KW-0804">Transcription</keyword>
<keyword evidence="5" id="KW-0227">DNA damage</keyword>
<keyword evidence="4" id="KW-0479">Metal-binding</keyword>
<accession>A0A0F9VV81</accession>
<evidence type="ECO:0000256" key="1">
    <source>
        <dbReference type="ARBA" id="ARBA00001947"/>
    </source>
</evidence>
<keyword evidence="3" id="KW-0808">Transferase</keyword>
<name>A0A0F9VV81_9ZZZZ</name>
<dbReference type="CDD" id="cd00056">
    <property type="entry name" value="ENDO3c"/>
    <property type="match status" value="1"/>
</dbReference>
<keyword evidence="7" id="KW-0805">Transcription regulation</keyword>
<evidence type="ECO:0000259" key="12">
    <source>
        <dbReference type="PROSITE" id="PS01124"/>
    </source>
</evidence>
<dbReference type="SUPFAM" id="SSF57884">
    <property type="entry name" value="Ada DNA repair protein, N-terminal domain (N-Ada 10)"/>
    <property type="match status" value="1"/>
</dbReference>
<dbReference type="GO" id="GO:0008168">
    <property type="term" value="F:methyltransferase activity"/>
    <property type="evidence" value="ECO:0007669"/>
    <property type="project" value="UniProtKB-KW"/>
</dbReference>
<evidence type="ECO:0000313" key="13">
    <source>
        <dbReference type="EMBL" id="KKO09016.1"/>
    </source>
</evidence>
<dbReference type="Pfam" id="PF06029">
    <property type="entry name" value="AlkA_N"/>
    <property type="match status" value="1"/>
</dbReference>
<feature type="domain" description="HTH araC/xylS-type" evidence="12">
    <location>
        <begin position="83"/>
        <end position="185"/>
    </location>
</feature>
<dbReference type="InterPro" id="IPR009057">
    <property type="entry name" value="Homeodomain-like_sf"/>
</dbReference>
<dbReference type="GO" id="GO:0032259">
    <property type="term" value="P:methylation"/>
    <property type="evidence" value="ECO:0007669"/>
    <property type="project" value="UniProtKB-KW"/>
</dbReference>
<dbReference type="Pfam" id="PF12833">
    <property type="entry name" value="HTH_18"/>
    <property type="match status" value="1"/>
</dbReference>
<dbReference type="Gene3D" id="1.10.340.30">
    <property type="entry name" value="Hypothetical protein, domain 2"/>
    <property type="match status" value="1"/>
</dbReference>
<dbReference type="InterPro" id="IPR010316">
    <property type="entry name" value="AlkA_N"/>
</dbReference>
<dbReference type="SUPFAM" id="SSF48150">
    <property type="entry name" value="DNA-glycosylase"/>
    <property type="match status" value="1"/>
</dbReference>
<keyword evidence="8" id="KW-0238">DNA-binding</keyword>
<dbReference type="SUPFAM" id="SSF55945">
    <property type="entry name" value="TATA-box binding protein-like"/>
    <property type="match status" value="1"/>
</dbReference>
<dbReference type="Gene3D" id="1.10.1670.10">
    <property type="entry name" value="Helix-hairpin-Helix base-excision DNA repair enzymes (C-terminal)"/>
    <property type="match status" value="1"/>
</dbReference>
<dbReference type="InterPro" id="IPR018062">
    <property type="entry name" value="HTH_AraC-typ_CS"/>
</dbReference>
<dbReference type="GO" id="GO:0008725">
    <property type="term" value="F:DNA-3-methyladenine glycosylase activity"/>
    <property type="evidence" value="ECO:0007669"/>
    <property type="project" value="TreeGrafter"/>
</dbReference>
<dbReference type="InterPro" id="IPR011257">
    <property type="entry name" value="DNA_glycosylase"/>
</dbReference>
<dbReference type="InterPro" id="IPR018060">
    <property type="entry name" value="HTH_AraC"/>
</dbReference>
<dbReference type="SMART" id="SM00342">
    <property type="entry name" value="HTH_ARAC"/>
    <property type="match status" value="1"/>
</dbReference>
<dbReference type="GO" id="GO:0006307">
    <property type="term" value="P:DNA alkylation repair"/>
    <property type="evidence" value="ECO:0007669"/>
    <property type="project" value="TreeGrafter"/>
</dbReference>
<evidence type="ECO:0000256" key="8">
    <source>
        <dbReference type="ARBA" id="ARBA00023125"/>
    </source>
</evidence>
<evidence type="ECO:0000256" key="2">
    <source>
        <dbReference type="ARBA" id="ARBA00022603"/>
    </source>
</evidence>
<gene>
    <name evidence="13" type="ORF">LCGC14_0041350</name>
</gene>
<dbReference type="SMART" id="SM00478">
    <property type="entry name" value="ENDO3c"/>
    <property type="match status" value="1"/>
</dbReference>
<dbReference type="PANTHER" id="PTHR43003:SF13">
    <property type="entry name" value="DNA-3-METHYLADENINE GLYCOSYLASE 2"/>
    <property type="match status" value="1"/>
</dbReference>
<dbReference type="PROSITE" id="PS00041">
    <property type="entry name" value="HTH_ARAC_FAMILY_1"/>
    <property type="match status" value="1"/>
</dbReference>
<dbReference type="GO" id="GO:0005737">
    <property type="term" value="C:cytoplasm"/>
    <property type="evidence" value="ECO:0007669"/>
    <property type="project" value="TreeGrafter"/>
</dbReference>
<dbReference type="AlphaFoldDB" id="A0A0F9VV81"/>
<organism evidence="13">
    <name type="scientific">marine sediment metagenome</name>
    <dbReference type="NCBI Taxonomy" id="412755"/>
    <lineage>
        <taxon>unclassified sequences</taxon>
        <taxon>metagenomes</taxon>
        <taxon>ecological metagenomes</taxon>
    </lineage>
</organism>
<dbReference type="GO" id="GO:0003700">
    <property type="term" value="F:DNA-binding transcription factor activity"/>
    <property type="evidence" value="ECO:0007669"/>
    <property type="project" value="InterPro"/>
</dbReference>
<sequence length="488" mass="52831">MNLDADHCYPILQARDARFDGLLYVGVSSTGIYCRPVCTVRTPGRDRCSYFANAASAEAAGFRPCLRCRPELAPGRAPVDSVRQSARVLFDTIQGGALADGSMEDLAIRFGLSSRQLRRIVQAEYGVNPLAIERTRRLLLAKQLLTDSSLRVVDVAYACGFASVRQFNRLFVEAYRMNPSALRQRQSAGSDKGMSTATETGIPLQLGFRGPLAWEALSGFLAGRGSGRTECQVGNQYVRTIRIGTHSGWIAAQPTTKSILKVDVSPSLLPVLPALQMRLRRLFDLDASPLVIDSQLGENPRLRPLVERTPGLRVPGTIDGFELALRAIVGQQVSVKSATTVFGRFVERFGEPLETPFPSLDRLAPVAEDVAAADVAQLIALGLTGKRAATVLHLARAIASGQITLDSSADAEQTRAQLLALPGIGPWTTEYIAMRALGDPDAFPASDLALLKIMGTDKPKMLQAEAEAWRPWRAYAAIHVWHSLNAGG</sequence>
<dbReference type="PROSITE" id="PS01124">
    <property type="entry name" value="HTH_ARAC_FAMILY_2"/>
    <property type="match status" value="1"/>
</dbReference>
<dbReference type="PANTHER" id="PTHR43003">
    <property type="entry name" value="DNA-3-METHYLADENINE GLYCOSYLASE"/>
    <property type="match status" value="1"/>
</dbReference>